<dbReference type="InterPro" id="IPR029063">
    <property type="entry name" value="SAM-dependent_MTases_sf"/>
</dbReference>
<keyword evidence="2" id="KW-0808">Transferase</keyword>
<dbReference type="STRING" id="655819.J4KM74"/>
<gene>
    <name evidence="2" type="ORF">BBA_07635</name>
</gene>
<dbReference type="InterPro" id="IPR025714">
    <property type="entry name" value="Methyltranfer_dom"/>
</dbReference>
<dbReference type="InParanoid" id="J4KM74"/>
<keyword evidence="2" id="KW-0489">Methyltransferase</keyword>
<dbReference type="Gene3D" id="3.40.50.150">
    <property type="entry name" value="Vaccinia Virus protein VP39"/>
    <property type="match status" value="1"/>
</dbReference>
<proteinExistence type="predicted"/>
<dbReference type="GO" id="GO:0032259">
    <property type="term" value="P:methylation"/>
    <property type="evidence" value="ECO:0007669"/>
    <property type="project" value="UniProtKB-KW"/>
</dbReference>
<dbReference type="OrthoDB" id="8300214at2759"/>
<evidence type="ECO:0000313" key="3">
    <source>
        <dbReference type="Proteomes" id="UP000002762"/>
    </source>
</evidence>
<feature type="domain" description="Methyltransferase" evidence="1">
    <location>
        <begin position="50"/>
        <end position="155"/>
    </location>
</feature>
<dbReference type="Proteomes" id="UP000002762">
    <property type="component" value="Unassembled WGS sequence"/>
</dbReference>
<dbReference type="EMBL" id="JH725175">
    <property type="protein sequence ID" value="EJP63459.1"/>
    <property type="molecule type" value="Genomic_DNA"/>
</dbReference>
<evidence type="ECO:0000313" key="2">
    <source>
        <dbReference type="EMBL" id="EJP63459.1"/>
    </source>
</evidence>
<organism evidence="2 3">
    <name type="scientific">Beauveria bassiana (strain ARSEF 2860)</name>
    <name type="common">White muscardine disease fungus</name>
    <name type="synonym">Tritirachium shiotae</name>
    <dbReference type="NCBI Taxonomy" id="655819"/>
    <lineage>
        <taxon>Eukaryota</taxon>
        <taxon>Fungi</taxon>
        <taxon>Dikarya</taxon>
        <taxon>Ascomycota</taxon>
        <taxon>Pezizomycotina</taxon>
        <taxon>Sordariomycetes</taxon>
        <taxon>Hypocreomycetidae</taxon>
        <taxon>Hypocreales</taxon>
        <taxon>Cordycipitaceae</taxon>
        <taxon>Beauveria</taxon>
    </lineage>
</organism>
<dbReference type="CDD" id="cd02440">
    <property type="entry name" value="AdoMet_MTases"/>
    <property type="match status" value="1"/>
</dbReference>
<dbReference type="RefSeq" id="XP_008600954.1">
    <property type="nucleotide sequence ID" value="XM_008602732.1"/>
</dbReference>
<protein>
    <submittedName>
        <fullName evidence="2">SAM-dependent methyltransferase</fullName>
    </submittedName>
</protein>
<keyword evidence="3" id="KW-1185">Reference proteome</keyword>
<dbReference type="GeneID" id="19890647"/>
<sequence>MTATNVPDKGRDTLIESLLASSLHNPALLEKFHIPRFKLRLATIDAWGVKKGQRLLDIGCGQGESSVALAAVVGDAGNVTAIDTAQMDYGHPFTMRDAQQHIKNSALGPRISFHQVDAASFLTDLWKPKDAPIDGAVLCQCLFYFPDESEVQNLFTTLSHAGIAPIYVAEWSYTPSHEPQRAHILATRAQALYHRYKPQGPSELREQNVRSGVDQQAILRAAQLAGYRVAKEDLVTPEQDMREGQFEVEYVLGPCFEQRVKNARLPQVQETEINDAVQELKTELEKPLYSGTTNVMAMDVWCAVFELQQ</sequence>
<accession>J4KM74</accession>
<dbReference type="HOGENOM" id="CLU_058846_0_0_1"/>
<dbReference type="AlphaFoldDB" id="J4KM74"/>
<reference evidence="2 3" key="1">
    <citation type="journal article" date="2012" name="Sci. Rep.">
        <title>Genomic perspectives on the evolution of fungal entomopathogenicity in Beauveria bassiana.</title>
        <authorList>
            <person name="Xiao G."/>
            <person name="Ying S.H."/>
            <person name="Zheng P."/>
            <person name="Wang Z.L."/>
            <person name="Zhang S."/>
            <person name="Xie X.Q."/>
            <person name="Shang Y."/>
            <person name="St Leger R.J."/>
            <person name="Zhao G.P."/>
            <person name="Wang C."/>
            <person name="Feng M.G."/>
        </authorList>
    </citation>
    <scope>NUCLEOTIDE SEQUENCE [LARGE SCALE GENOMIC DNA]</scope>
    <source>
        <strain evidence="2 3">ARSEF 2860</strain>
    </source>
</reference>
<dbReference type="Pfam" id="PF13847">
    <property type="entry name" value="Methyltransf_31"/>
    <property type="match status" value="1"/>
</dbReference>
<dbReference type="SUPFAM" id="SSF53335">
    <property type="entry name" value="S-adenosyl-L-methionine-dependent methyltransferases"/>
    <property type="match status" value="1"/>
</dbReference>
<evidence type="ECO:0000259" key="1">
    <source>
        <dbReference type="Pfam" id="PF13847"/>
    </source>
</evidence>
<dbReference type="GO" id="GO:0008168">
    <property type="term" value="F:methyltransferase activity"/>
    <property type="evidence" value="ECO:0007669"/>
    <property type="project" value="UniProtKB-KW"/>
</dbReference>
<name>J4KM74_BEAB2</name>